<protein>
    <recommendedName>
        <fullName evidence="2">VOC domain-containing protein</fullName>
    </recommendedName>
</protein>
<organism evidence="3 4">
    <name type="scientific">Novosphingobium malaysiense</name>
    <dbReference type="NCBI Taxonomy" id="1348853"/>
    <lineage>
        <taxon>Bacteria</taxon>
        <taxon>Pseudomonadati</taxon>
        <taxon>Pseudomonadota</taxon>
        <taxon>Alphaproteobacteria</taxon>
        <taxon>Sphingomonadales</taxon>
        <taxon>Sphingomonadaceae</taxon>
        <taxon>Novosphingobium</taxon>
    </lineage>
</organism>
<dbReference type="STRING" id="1348853.LK12_02405"/>
<dbReference type="GO" id="GO:0046491">
    <property type="term" value="P:L-methylmalonyl-CoA metabolic process"/>
    <property type="evidence" value="ECO:0007669"/>
    <property type="project" value="TreeGrafter"/>
</dbReference>
<dbReference type="SUPFAM" id="SSF54593">
    <property type="entry name" value="Glyoxalase/Bleomycin resistance protein/Dihydroxybiphenyl dioxygenase"/>
    <property type="match status" value="1"/>
</dbReference>
<dbReference type="GO" id="GO:0046872">
    <property type="term" value="F:metal ion binding"/>
    <property type="evidence" value="ECO:0007669"/>
    <property type="project" value="UniProtKB-KW"/>
</dbReference>
<dbReference type="Proteomes" id="UP000031057">
    <property type="component" value="Unassembled WGS sequence"/>
</dbReference>
<dbReference type="InterPro" id="IPR051785">
    <property type="entry name" value="MMCE/EMCE_epimerase"/>
</dbReference>
<dbReference type="RefSeq" id="WP_039278799.1">
    <property type="nucleotide sequence ID" value="NZ_JTDI01000001.1"/>
</dbReference>
<dbReference type="PROSITE" id="PS51819">
    <property type="entry name" value="VOC"/>
    <property type="match status" value="1"/>
</dbReference>
<keyword evidence="4" id="KW-1185">Reference proteome</keyword>
<dbReference type="EMBL" id="JTDI01000001">
    <property type="protein sequence ID" value="KHK93203.1"/>
    <property type="molecule type" value="Genomic_DNA"/>
</dbReference>
<evidence type="ECO:0000313" key="4">
    <source>
        <dbReference type="Proteomes" id="UP000031057"/>
    </source>
</evidence>
<keyword evidence="1" id="KW-0479">Metal-binding</keyword>
<dbReference type="InterPro" id="IPR037523">
    <property type="entry name" value="VOC_core"/>
</dbReference>
<accession>A0A0B1ZVK0</accession>
<dbReference type="PANTHER" id="PTHR43048:SF3">
    <property type="entry name" value="METHYLMALONYL-COA EPIMERASE, MITOCHONDRIAL"/>
    <property type="match status" value="1"/>
</dbReference>
<sequence length="179" mass="19678">MSQTYGNIFQIAYVVPDIDKAVTHWATNMGVGPFFDFPVPLPFEELSVNGRSVPLDEDIFSAVAVSFSGDMMIELIEPGNAPSTYRDFLESGQTGVHHLGTFVDNFDACLADARRRGVTVLAEGLLPFSRFAYLDTATPGLSPIMEIVDPFPPMLEAFAMIRETAEAWDGTNIRRALPE</sequence>
<dbReference type="Gene3D" id="3.10.180.10">
    <property type="entry name" value="2,3-Dihydroxybiphenyl 1,2-Dioxygenase, domain 1"/>
    <property type="match status" value="1"/>
</dbReference>
<dbReference type="PANTHER" id="PTHR43048">
    <property type="entry name" value="METHYLMALONYL-COA EPIMERASE"/>
    <property type="match status" value="1"/>
</dbReference>
<proteinExistence type="predicted"/>
<comment type="caution">
    <text evidence="3">The sequence shown here is derived from an EMBL/GenBank/DDBJ whole genome shotgun (WGS) entry which is preliminary data.</text>
</comment>
<reference evidence="3 4" key="1">
    <citation type="submission" date="2014-10" db="EMBL/GenBank/DDBJ databases">
        <title>Genome sequence of Novosphingobium malaysiense MUSC 273(T).</title>
        <authorList>
            <person name="Lee L.-H."/>
        </authorList>
    </citation>
    <scope>NUCLEOTIDE SEQUENCE [LARGE SCALE GENOMIC DNA]</scope>
    <source>
        <strain evidence="3 4">MUSC 273</strain>
    </source>
</reference>
<evidence type="ECO:0000256" key="1">
    <source>
        <dbReference type="ARBA" id="ARBA00022723"/>
    </source>
</evidence>
<dbReference type="AlphaFoldDB" id="A0A0B1ZVK0"/>
<dbReference type="OrthoDB" id="9792173at2"/>
<feature type="domain" description="VOC" evidence="2">
    <location>
        <begin position="7"/>
        <end position="160"/>
    </location>
</feature>
<dbReference type="Pfam" id="PF13669">
    <property type="entry name" value="Glyoxalase_4"/>
    <property type="match status" value="1"/>
</dbReference>
<gene>
    <name evidence="3" type="ORF">LK12_02405</name>
</gene>
<name>A0A0B1ZVK0_9SPHN</name>
<dbReference type="GO" id="GO:0004493">
    <property type="term" value="F:methylmalonyl-CoA epimerase activity"/>
    <property type="evidence" value="ECO:0007669"/>
    <property type="project" value="TreeGrafter"/>
</dbReference>
<evidence type="ECO:0000259" key="2">
    <source>
        <dbReference type="PROSITE" id="PS51819"/>
    </source>
</evidence>
<dbReference type="InterPro" id="IPR029068">
    <property type="entry name" value="Glyas_Bleomycin-R_OHBP_Dase"/>
</dbReference>
<evidence type="ECO:0000313" key="3">
    <source>
        <dbReference type="EMBL" id="KHK93203.1"/>
    </source>
</evidence>